<keyword evidence="2" id="KW-0694">RNA-binding</keyword>
<dbReference type="InterPro" id="IPR013961">
    <property type="entry name" value="RAI1"/>
</dbReference>
<feature type="region of interest" description="Disordered" evidence="3">
    <location>
        <begin position="1"/>
        <end position="101"/>
    </location>
</feature>
<dbReference type="GO" id="GO:0110155">
    <property type="term" value="P:NAD-cap decapping"/>
    <property type="evidence" value="ECO:0007669"/>
    <property type="project" value="TreeGrafter"/>
</dbReference>
<dbReference type="PANTHER" id="PTHR12395:SF9">
    <property type="entry name" value="DECAPPING AND EXORIBONUCLEASE PROTEIN"/>
    <property type="match status" value="1"/>
</dbReference>
<protein>
    <recommendedName>
        <fullName evidence="2">Decapping nuclease</fullName>
        <ecNumber evidence="2">3.6.1.-</ecNumber>
    </recommendedName>
</protein>
<keyword evidence="6" id="KW-1185">Reference proteome</keyword>
<proteinExistence type="inferred from homology"/>
<accession>A0AA39M3Q8</accession>
<keyword evidence="2" id="KW-0378">Hydrolase</keyword>
<evidence type="ECO:0000313" key="5">
    <source>
        <dbReference type="EMBL" id="KAK0419464.1"/>
    </source>
</evidence>
<gene>
    <name evidence="5" type="ORF">QR680_014160</name>
</gene>
<dbReference type="GO" id="GO:0034353">
    <property type="term" value="F:mRNA 5'-diphosphatase activity"/>
    <property type="evidence" value="ECO:0007669"/>
    <property type="project" value="TreeGrafter"/>
</dbReference>
<dbReference type="GO" id="GO:0004518">
    <property type="term" value="F:nuclease activity"/>
    <property type="evidence" value="ECO:0007669"/>
    <property type="project" value="UniProtKB-KW"/>
</dbReference>
<dbReference type="GO" id="GO:0005829">
    <property type="term" value="C:cytosol"/>
    <property type="evidence" value="ECO:0007669"/>
    <property type="project" value="TreeGrafter"/>
</dbReference>
<evidence type="ECO:0000256" key="3">
    <source>
        <dbReference type="SAM" id="MobiDB-lite"/>
    </source>
</evidence>
<comment type="similarity">
    <text evidence="1 2">Belongs to the DXO/Dom3Z family.</text>
</comment>
<comment type="cofactor">
    <cofactor evidence="2">
        <name>a divalent metal cation</name>
        <dbReference type="ChEBI" id="CHEBI:60240"/>
    </cofactor>
</comment>
<dbReference type="EC" id="3.6.1.-" evidence="2"/>
<dbReference type="GO" id="GO:0046872">
    <property type="term" value="F:metal ion binding"/>
    <property type="evidence" value="ECO:0007669"/>
    <property type="project" value="UniProtKB-KW"/>
</dbReference>
<comment type="caution">
    <text evidence="5">The sequence shown here is derived from an EMBL/GenBank/DDBJ whole genome shotgun (WGS) entry which is preliminary data.</text>
</comment>
<dbReference type="PANTHER" id="PTHR12395">
    <property type="entry name" value="DOM-3 RELATED"/>
    <property type="match status" value="1"/>
</dbReference>
<name>A0AA39M3Q8_9BILA</name>
<evidence type="ECO:0000256" key="1">
    <source>
        <dbReference type="ARBA" id="ARBA00006562"/>
    </source>
</evidence>
<dbReference type="GO" id="GO:0003723">
    <property type="term" value="F:RNA binding"/>
    <property type="evidence" value="ECO:0007669"/>
    <property type="project" value="UniProtKB-KW"/>
</dbReference>
<feature type="compositionally biased region" description="Basic and acidic residues" evidence="3">
    <location>
        <begin position="45"/>
        <end position="64"/>
    </location>
</feature>
<feature type="domain" description="RAI1-like" evidence="4">
    <location>
        <begin position="372"/>
        <end position="634"/>
    </location>
</feature>
<keyword evidence="2" id="KW-0479">Metal-binding</keyword>
<dbReference type="GO" id="GO:0005634">
    <property type="term" value="C:nucleus"/>
    <property type="evidence" value="ECO:0007669"/>
    <property type="project" value="UniProtKB-SubCell"/>
</dbReference>
<organism evidence="5 6">
    <name type="scientific">Steinernema hermaphroditum</name>
    <dbReference type="NCBI Taxonomy" id="289476"/>
    <lineage>
        <taxon>Eukaryota</taxon>
        <taxon>Metazoa</taxon>
        <taxon>Ecdysozoa</taxon>
        <taxon>Nematoda</taxon>
        <taxon>Chromadorea</taxon>
        <taxon>Rhabditida</taxon>
        <taxon>Tylenchina</taxon>
        <taxon>Panagrolaimomorpha</taxon>
        <taxon>Strongyloidoidea</taxon>
        <taxon>Steinernematidae</taxon>
        <taxon>Steinernema</taxon>
    </lineage>
</organism>
<reference evidence="5" key="1">
    <citation type="submission" date="2023-06" db="EMBL/GenBank/DDBJ databases">
        <title>Genomic analysis of the entomopathogenic nematode Steinernema hermaphroditum.</title>
        <authorList>
            <person name="Schwarz E.M."/>
            <person name="Heppert J.K."/>
            <person name="Baniya A."/>
            <person name="Schwartz H.T."/>
            <person name="Tan C.-H."/>
            <person name="Antoshechkin I."/>
            <person name="Sternberg P.W."/>
            <person name="Goodrich-Blair H."/>
            <person name="Dillman A.R."/>
        </authorList>
    </citation>
    <scope>NUCLEOTIDE SEQUENCE</scope>
    <source>
        <strain evidence="5">PS9179</strain>
        <tissue evidence="5">Whole animal</tissue>
    </source>
</reference>
<dbReference type="AlphaFoldDB" id="A0AA39M3Q8"/>
<dbReference type="Proteomes" id="UP001175271">
    <property type="component" value="Unassembled WGS sequence"/>
</dbReference>
<dbReference type="Pfam" id="PF08652">
    <property type="entry name" value="RAI1"/>
    <property type="match status" value="1"/>
</dbReference>
<evidence type="ECO:0000256" key="2">
    <source>
        <dbReference type="RuleBase" id="RU367113"/>
    </source>
</evidence>
<dbReference type="GO" id="GO:0000166">
    <property type="term" value="F:nucleotide binding"/>
    <property type="evidence" value="ECO:0007669"/>
    <property type="project" value="UniProtKB-KW"/>
</dbReference>
<dbReference type="GO" id="GO:0000956">
    <property type="term" value="P:nuclear-transcribed mRNA catabolic process"/>
    <property type="evidence" value="ECO:0007669"/>
    <property type="project" value="TreeGrafter"/>
</dbReference>
<keyword evidence="2" id="KW-0539">Nucleus</keyword>
<dbReference type="EMBL" id="JAUCMV010000002">
    <property type="protein sequence ID" value="KAK0419464.1"/>
    <property type="molecule type" value="Genomic_DNA"/>
</dbReference>
<evidence type="ECO:0000313" key="6">
    <source>
        <dbReference type="Proteomes" id="UP001175271"/>
    </source>
</evidence>
<keyword evidence="2" id="KW-0547">Nucleotide-binding</keyword>
<feature type="compositionally biased region" description="Low complexity" evidence="3">
    <location>
        <begin position="30"/>
        <end position="44"/>
    </location>
</feature>
<dbReference type="InterPro" id="IPR039039">
    <property type="entry name" value="RAI1-like_fam"/>
</dbReference>
<evidence type="ECO:0000259" key="4">
    <source>
        <dbReference type="Pfam" id="PF08652"/>
    </source>
</evidence>
<keyword evidence="2" id="KW-0540">Nuclease</keyword>
<comment type="subcellular location">
    <subcellularLocation>
        <location evidence="2">Nucleus</location>
    </subcellularLocation>
</comment>
<comment type="function">
    <text evidence="2">Decapping enzyme for NAD-capped RNAs: specifically hydrolyzes the nicotinamide adenine dinucleotide (NAD) cap from a subset of RNAs by removing the entire NAD moiety from the 5'-end of an NAD-capped RNA.</text>
</comment>
<sequence length="643" mass="72896">MPPSRGNRAWVRGAQRGTALRSRVKPRQNSESSSSSAPVSTATESAREDLPKVARFEIGQERNLKTGGNNNNNRSRKPSSSCRTNRTKSQSQNPSSSVAELREKVATTTARLGETLKHAAEVARKTRHPLASMVIVALDDFHEQQVALRQLNEAFIPEPHEVREDQAVIIQPKVAEADQDAFVNNLLLAVDMETTSVVKIYRDKKKDFLVIRFTSKLLVHAFLRRFRERNLFKLLGGARLTRDMNTEELDKYWMAVEQVAALNRTLSGDRSFYVDLVTLEVRQKSDAVEEKSPAKPIAKKSLQDTVSCDPSEYANCEEVKIGRPKSEGNYYDDGREINILRTEDAEAKRLQKERLGDDTLFVNVQKRVAIERIPNPSETFDAMLLLFKEQRLWLNSVREICYNCHFVCHVDHLVRMAVTPAMEAGHSWKMQATKLGKVIFLKTESATLRVTTEKNQECSFKDAMTTSRHKRPGLAHRMISTRVVQMPVTPLDLLVFADEDCVAEEKRDGGDAFVLLKVRPQDEPFTPDFYRSTAPLWYFRALFSGIEKIVVGLRNEDNRIYDVTTLDREDLLKNAVGWNPSVCIHFLGNVLATLKSTLDSVPDLKTFVIEKKKGASEVRIEREAEARRFLPPPFVGAVLKMKP</sequence>
<feature type="compositionally biased region" description="Polar residues" evidence="3">
    <location>
        <begin position="78"/>
        <end position="98"/>
    </location>
</feature>